<evidence type="ECO:0000313" key="2">
    <source>
        <dbReference type="EMBL" id="KAF2498787.1"/>
    </source>
</evidence>
<name>A0A6A6R5P1_9PEZI</name>
<sequence length="335" mass="38088">MSSTTILSLPAELRQQIVAQTISATIDKKGYHITTPFSSVCKTLQADANEVLSLWLPTASADPLVFVKNPDPETFKHFHAFHQLLNERAARLKNSAWPGVSEITIQVFDQVWNGTNLLKGTHEVWRMSMGAAVYSSQCCDWVTRLEGLPDSVKTVKFDLTLGVKETEAVREAEESMQKIFWYRLLQMVKVIVRPSRSLLSSDRVSTVQYEVVGTFPEWMEDAMGTPSEVELKYYRGEPVSYGEGLFAGFMKNVHKKREAIMLEMKTAAEKKAKKQLALENAREKMRKKMMVKKDFGRRMVELKKRKREVGDVGEQSSHTSNGVKRQKTEDGSVFR</sequence>
<evidence type="ECO:0000256" key="1">
    <source>
        <dbReference type="SAM" id="MobiDB-lite"/>
    </source>
</evidence>
<dbReference type="OrthoDB" id="10426169at2759"/>
<dbReference type="AlphaFoldDB" id="A0A6A6R5P1"/>
<feature type="compositionally biased region" description="Polar residues" evidence="1">
    <location>
        <begin position="314"/>
        <end position="323"/>
    </location>
</feature>
<feature type="compositionally biased region" description="Basic and acidic residues" evidence="1">
    <location>
        <begin position="326"/>
        <end position="335"/>
    </location>
</feature>
<reference evidence="2" key="1">
    <citation type="journal article" date="2020" name="Stud. Mycol.">
        <title>101 Dothideomycetes genomes: a test case for predicting lifestyles and emergence of pathogens.</title>
        <authorList>
            <person name="Haridas S."/>
            <person name="Albert R."/>
            <person name="Binder M."/>
            <person name="Bloem J."/>
            <person name="Labutti K."/>
            <person name="Salamov A."/>
            <person name="Andreopoulos B."/>
            <person name="Baker S."/>
            <person name="Barry K."/>
            <person name="Bills G."/>
            <person name="Bluhm B."/>
            <person name="Cannon C."/>
            <person name="Castanera R."/>
            <person name="Culley D."/>
            <person name="Daum C."/>
            <person name="Ezra D."/>
            <person name="Gonzalez J."/>
            <person name="Henrissat B."/>
            <person name="Kuo A."/>
            <person name="Liang C."/>
            <person name="Lipzen A."/>
            <person name="Lutzoni F."/>
            <person name="Magnuson J."/>
            <person name="Mondo S."/>
            <person name="Nolan M."/>
            <person name="Ohm R."/>
            <person name="Pangilinan J."/>
            <person name="Park H.-J."/>
            <person name="Ramirez L."/>
            <person name="Alfaro M."/>
            <person name="Sun H."/>
            <person name="Tritt A."/>
            <person name="Yoshinaga Y."/>
            <person name="Zwiers L.-H."/>
            <person name="Turgeon B."/>
            <person name="Goodwin S."/>
            <person name="Spatafora J."/>
            <person name="Crous P."/>
            <person name="Grigoriev I."/>
        </authorList>
    </citation>
    <scope>NUCLEOTIDE SEQUENCE</scope>
    <source>
        <strain evidence="2">CBS 269.34</strain>
    </source>
</reference>
<organism evidence="2 3">
    <name type="scientific">Lophium mytilinum</name>
    <dbReference type="NCBI Taxonomy" id="390894"/>
    <lineage>
        <taxon>Eukaryota</taxon>
        <taxon>Fungi</taxon>
        <taxon>Dikarya</taxon>
        <taxon>Ascomycota</taxon>
        <taxon>Pezizomycotina</taxon>
        <taxon>Dothideomycetes</taxon>
        <taxon>Pleosporomycetidae</taxon>
        <taxon>Mytilinidiales</taxon>
        <taxon>Mytilinidiaceae</taxon>
        <taxon>Lophium</taxon>
    </lineage>
</organism>
<protein>
    <submittedName>
        <fullName evidence="2">Uncharacterized protein</fullName>
    </submittedName>
</protein>
<evidence type="ECO:0000313" key="3">
    <source>
        <dbReference type="Proteomes" id="UP000799750"/>
    </source>
</evidence>
<feature type="region of interest" description="Disordered" evidence="1">
    <location>
        <begin position="305"/>
        <end position="335"/>
    </location>
</feature>
<gene>
    <name evidence="2" type="ORF">BU16DRAFT_305391</name>
</gene>
<accession>A0A6A6R5P1</accession>
<dbReference type="Proteomes" id="UP000799750">
    <property type="component" value="Unassembled WGS sequence"/>
</dbReference>
<keyword evidence="3" id="KW-1185">Reference proteome</keyword>
<proteinExistence type="predicted"/>
<dbReference type="EMBL" id="MU004185">
    <property type="protein sequence ID" value="KAF2498787.1"/>
    <property type="molecule type" value="Genomic_DNA"/>
</dbReference>